<dbReference type="EMBL" id="CAUJNA010000580">
    <property type="protein sequence ID" value="CAJ1378907.1"/>
    <property type="molecule type" value="Genomic_DNA"/>
</dbReference>
<feature type="transmembrane region" description="Helical" evidence="1">
    <location>
        <begin position="206"/>
        <end position="233"/>
    </location>
</feature>
<keyword evidence="1" id="KW-0472">Membrane</keyword>
<name>A0AA36I2A2_9DINO</name>
<reference evidence="2" key="1">
    <citation type="submission" date="2023-08" db="EMBL/GenBank/DDBJ databases">
        <authorList>
            <person name="Chen Y."/>
            <person name="Shah S."/>
            <person name="Dougan E. K."/>
            <person name="Thang M."/>
            <person name="Chan C."/>
        </authorList>
    </citation>
    <scope>NUCLEOTIDE SEQUENCE</scope>
</reference>
<comment type="caution">
    <text evidence="2">The sequence shown here is derived from an EMBL/GenBank/DDBJ whole genome shotgun (WGS) entry which is preliminary data.</text>
</comment>
<sequence length="462" mass="51685">MAYASHMNYSPMQVKSTALVDDLGREVARKDKFGCHRLPTFQRVKPNKRAVSELFKDAKRKEEMVGKADPIHGNIYTYWAFHEVLQQHGLIDPQASKSKVLQVGLLFVMIVQVLGPPAILIWSIYAINWSQAKIGLGSWQYQYGSYTHGISNFAGQILGTLFLFVFILNGIYVIRDDKKKSEKIWYVVKVLDGPDGRNRRNTVNKFWLRAGAIINSWCVVISAICMAPCFILSKSPKDIIFDAFALLFLFRLDDVNGDLGFLEEQWDSDLFGSFYEHIRDTEEIRKAESGENDDYAGVGSSGCSDDDELNELFSDWHCSVYYVARQFLMVLLVLVPLFYICVEGAVPRHILNRPDEHNASWSAMVSKLEASWMLGSPAHSFPDPMRRGRCTPLRCDNACDCRGRPAYGPGAVATSCPQFLGLGPPLSGQVSRAKGGTSSTVQSVINTGRVWHCLPSSLARGC</sequence>
<feature type="transmembrane region" description="Helical" evidence="1">
    <location>
        <begin position="320"/>
        <end position="342"/>
    </location>
</feature>
<gene>
    <name evidence="2" type="ORF">EVOR1521_LOCUS7299</name>
</gene>
<accession>A0AA36I2A2</accession>
<keyword evidence="3" id="KW-1185">Reference proteome</keyword>
<feature type="transmembrane region" description="Helical" evidence="1">
    <location>
        <begin position="153"/>
        <end position="174"/>
    </location>
</feature>
<evidence type="ECO:0000256" key="1">
    <source>
        <dbReference type="SAM" id="Phobius"/>
    </source>
</evidence>
<keyword evidence="1" id="KW-1133">Transmembrane helix</keyword>
<evidence type="ECO:0000313" key="3">
    <source>
        <dbReference type="Proteomes" id="UP001178507"/>
    </source>
</evidence>
<dbReference type="AlphaFoldDB" id="A0AA36I2A2"/>
<feature type="transmembrane region" description="Helical" evidence="1">
    <location>
        <begin position="103"/>
        <end position="127"/>
    </location>
</feature>
<dbReference type="Proteomes" id="UP001178507">
    <property type="component" value="Unassembled WGS sequence"/>
</dbReference>
<evidence type="ECO:0000313" key="2">
    <source>
        <dbReference type="EMBL" id="CAJ1378907.1"/>
    </source>
</evidence>
<keyword evidence="1" id="KW-0812">Transmembrane</keyword>
<proteinExistence type="predicted"/>
<organism evidence="2 3">
    <name type="scientific">Effrenium voratum</name>
    <dbReference type="NCBI Taxonomy" id="2562239"/>
    <lineage>
        <taxon>Eukaryota</taxon>
        <taxon>Sar</taxon>
        <taxon>Alveolata</taxon>
        <taxon>Dinophyceae</taxon>
        <taxon>Suessiales</taxon>
        <taxon>Symbiodiniaceae</taxon>
        <taxon>Effrenium</taxon>
    </lineage>
</organism>
<protein>
    <submittedName>
        <fullName evidence="2">Uncharacterized protein</fullName>
    </submittedName>
</protein>